<dbReference type="AlphaFoldDB" id="A0A6H5HFE0"/>
<protein>
    <submittedName>
        <fullName evidence="1">Uncharacterized protein</fullName>
    </submittedName>
</protein>
<organism evidence="1 2">
    <name type="scientific">Nesidiocoris tenuis</name>
    <dbReference type="NCBI Taxonomy" id="355587"/>
    <lineage>
        <taxon>Eukaryota</taxon>
        <taxon>Metazoa</taxon>
        <taxon>Ecdysozoa</taxon>
        <taxon>Arthropoda</taxon>
        <taxon>Hexapoda</taxon>
        <taxon>Insecta</taxon>
        <taxon>Pterygota</taxon>
        <taxon>Neoptera</taxon>
        <taxon>Paraneoptera</taxon>
        <taxon>Hemiptera</taxon>
        <taxon>Heteroptera</taxon>
        <taxon>Panheteroptera</taxon>
        <taxon>Cimicomorpha</taxon>
        <taxon>Miridae</taxon>
        <taxon>Dicyphina</taxon>
        <taxon>Nesidiocoris</taxon>
    </lineage>
</organism>
<evidence type="ECO:0000313" key="2">
    <source>
        <dbReference type="Proteomes" id="UP000479000"/>
    </source>
</evidence>
<reference evidence="1 2" key="1">
    <citation type="submission" date="2020-02" db="EMBL/GenBank/DDBJ databases">
        <authorList>
            <person name="Ferguson B K."/>
        </authorList>
    </citation>
    <scope>NUCLEOTIDE SEQUENCE [LARGE SCALE GENOMIC DNA]</scope>
</reference>
<keyword evidence="2" id="KW-1185">Reference proteome</keyword>
<gene>
    <name evidence="1" type="ORF">NTEN_LOCUS20363</name>
</gene>
<proteinExistence type="predicted"/>
<name>A0A6H5HFE0_9HEMI</name>
<dbReference type="Proteomes" id="UP000479000">
    <property type="component" value="Unassembled WGS sequence"/>
</dbReference>
<sequence>MSFIFSPSLNTSLNMSLCIGRYHFEFEPQFEFQLEQFQSQSVPSSHCSVFYLWVQLPKMESGSARLSGFQVGTGHRQLVEDHRLSRIRLYVTIEGPATCSRCVGVLRLEGPRAPLGVQSFVNPT</sequence>
<evidence type="ECO:0000313" key="1">
    <source>
        <dbReference type="EMBL" id="CAB0016034.1"/>
    </source>
</evidence>
<dbReference type="EMBL" id="CADCXU010029850">
    <property type="protein sequence ID" value="CAB0016034.1"/>
    <property type="molecule type" value="Genomic_DNA"/>
</dbReference>
<accession>A0A6H5HFE0</accession>